<organism evidence="1">
    <name type="scientific">Anguilla anguilla</name>
    <name type="common">European freshwater eel</name>
    <name type="synonym">Muraena anguilla</name>
    <dbReference type="NCBI Taxonomy" id="7936"/>
    <lineage>
        <taxon>Eukaryota</taxon>
        <taxon>Metazoa</taxon>
        <taxon>Chordata</taxon>
        <taxon>Craniata</taxon>
        <taxon>Vertebrata</taxon>
        <taxon>Euteleostomi</taxon>
        <taxon>Actinopterygii</taxon>
        <taxon>Neopterygii</taxon>
        <taxon>Teleostei</taxon>
        <taxon>Anguilliformes</taxon>
        <taxon>Anguillidae</taxon>
        <taxon>Anguilla</taxon>
    </lineage>
</organism>
<sequence length="22" mass="2577">MFIVNRANGRPNGRFDLILYPL</sequence>
<evidence type="ECO:0000313" key="1">
    <source>
        <dbReference type="EMBL" id="JAH42658.1"/>
    </source>
</evidence>
<dbReference type="EMBL" id="GBXM01065919">
    <property type="protein sequence ID" value="JAH42658.1"/>
    <property type="molecule type" value="Transcribed_RNA"/>
</dbReference>
<proteinExistence type="predicted"/>
<reference evidence="1" key="1">
    <citation type="submission" date="2014-11" db="EMBL/GenBank/DDBJ databases">
        <authorList>
            <person name="Amaro Gonzalez C."/>
        </authorList>
    </citation>
    <scope>NUCLEOTIDE SEQUENCE</scope>
</reference>
<name>A0A0E9SQ40_ANGAN</name>
<reference evidence="1" key="2">
    <citation type="journal article" date="2015" name="Fish Shellfish Immunol.">
        <title>Early steps in the European eel (Anguilla anguilla)-Vibrio vulnificus interaction in the gills: Role of the RtxA13 toxin.</title>
        <authorList>
            <person name="Callol A."/>
            <person name="Pajuelo D."/>
            <person name="Ebbesson L."/>
            <person name="Teles M."/>
            <person name="MacKenzie S."/>
            <person name="Amaro C."/>
        </authorList>
    </citation>
    <scope>NUCLEOTIDE SEQUENCE</scope>
</reference>
<accession>A0A0E9SQ40</accession>
<dbReference type="AlphaFoldDB" id="A0A0E9SQ40"/>
<protein>
    <submittedName>
        <fullName evidence="1">Uncharacterized protein</fullName>
    </submittedName>
</protein>